<protein>
    <submittedName>
        <fullName evidence="1">Uncharacterized protein</fullName>
    </submittedName>
</protein>
<gene>
    <name evidence="1" type="ORF">C5F48_20560</name>
</gene>
<keyword evidence="2" id="KW-1185">Reference proteome</keyword>
<accession>A0A2T4JPM2</accession>
<reference evidence="1 2" key="1">
    <citation type="submission" date="2018-03" db="EMBL/GenBank/DDBJ databases">
        <title>Cereibacter changlensis.</title>
        <authorList>
            <person name="Meyer T.E."/>
            <person name="Miller S."/>
            <person name="Lodha T."/>
            <person name="Gandham S."/>
            <person name="Chintalapati S."/>
            <person name="Chintalapati V.R."/>
        </authorList>
    </citation>
    <scope>NUCLEOTIDE SEQUENCE [LARGE SCALE GENOMIC DNA]</scope>
    <source>
        <strain evidence="1 2">JA139</strain>
    </source>
</reference>
<comment type="caution">
    <text evidence="1">The sequence shown here is derived from an EMBL/GenBank/DDBJ whole genome shotgun (WGS) entry which is preliminary data.</text>
</comment>
<evidence type="ECO:0000313" key="2">
    <source>
        <dbReference type="Proteomes" id="UP000241010"/>
    </source>
</evidence>
<dbReference type="EMBL" id="PZKG01000167">
    <property type="protein sequence ID" value="PTE19879.1"/>
    <property type="molecule type" value="Genomic_DNA"/>
</dbReference>
<evidence type="ECO:0000313" key="1">
    <source>
        <dbReference type="EMBL" id="PTE19879.1"/>
    </source>
</evidence>
<dbReference type="AlphaFoldDB" id="A0A2T4JPM2"/>
<proteinExistence type="predicted"/>
<sequence>MSGEQDLWREVLWLAIQDALKGVSTTSSSCKGGRLREIRHARIYLTKPNRDFNDVCHLAGVDPQATRERLTKLIAEAPSPEELIDADSPRAKTFTAFGRTATFEEWSKNTGIAKNVLWNRIADPKWTPERAVTEPVRARSCFRRARSRSEMDA</sequence>
<organism evidence="1 2">
    <name type="scientific">Cereibacter changlensis JA139</name>
    <dbReference type="NCBI Taxonomy" id="1188249"/>
    <lineage>
        <taxon>Bacteria</taxon>
        <taxon>Pseudomonadati</taxon>
        <taxon>Pseudomonadota</taxon>
        <taxon>Alphaproteobacteria</taxon>
        <taxon>Rhodobacterales</taxon>
        <taxon>Paracoccaceae</taxon>
        <taxon>Cereibacter</taxon>
    </lineage>
</organism>
<dbReference type="RefSeq" id="WP_107665657.1">
    <property type="nucleotide sequence ID" value="NZ_PZKG01000167.1"/>
</dbReference>
<name>A0A2T4JPM2_9RHOB</name>
<dbReference type="OrthoDB" id="7870412at2"/>
<dbReference type="Proteomes" id="UP000241010">
    <property type="component" value="Unassembled WGS sequence"/>
</dbReference>